<proteinExistence type="predicted"/>
<reference evidence="1" key="1">
    <citation type="submission" date="2016-11" db="EMBL/GenBank/DDBJ databases">
        <title>The genome sequence of Colletotrichum cuscutae.</title>
        <authorList>
            <person name="Baroncelli R."/>
        </authorList>
    </citation>
    <scope>NUCLEOTIDE SEQUENCE</scope>
    <source>
        <strain evidence="1">IMI 304802</strain>
    </source>
</reference>
<evidence type="ECO:0000313" key="1">
    <source>
        <dbReference type="EMBL" id="KAK1470901.1"/>
    </source>
</evidence>
<accession>A0AAI9V8H9</accession>
<keyword evidence="2" id="KW-1185">Reference proteome</keyword>
<dbReference type="EMBL" id="MPDP01000223">
    <property type="protein sequence ID" value="KAK1470901.1"/>
    <property type="molecule type" value="Genomic_DNA"/>
</dbReference>
<evidence type="ECO:0000313" key="2">
    <source>
        <dbReference type="Proteomes" id="UP001239213"/>
    </source>
</evidence>
<dbReference type="Proteomes" id="UP001239213">
    <property type="component" value="Unassembled WGS sequence"/>
</dbReference>
<comment type="caution">
    <text evidence="1">The sequence shown here is derived from an EMBL/GenBank/DDBJ whole genome shotgun (WGS) entry which is preliminary data.</text>
</comment>
<organism evidence="1 2">
    <name type="scientific">Colletotrichum cuscutae</name>
    <dbReference type="NCBI Taxonomy" id="1209917"/>
    <lineage>
        <taxon>Eukaryota</taxon>
        <taxon>Fungi</taxon>
        <taxon>Dikarya</taxon>
        <taxon>Ascomycota</taxon>
        <taxon>Pezizomycotina</taxon>
        <taxon>Sordariomycetes</taxon>
        <taxon>Hypocreomycetidae</taxon>
        <taxon>Glomerellales</taxon>
        <taxon>Glomerellaceae</taxon>
        <taxon>Colletotrichum</taxon>
        <taxon>Colletotrichum acutatum species complex</taxon>
    </lineage>
</organism>
<name>A0AAI9V8H9_9PEZI</name>
<gene>
    <name evidence="1" type="ORF">CCUS01_01020</name>
</gene>
<sequence length="140" mass="15383">MGGNELVLLQEAREFDAQDAAANADGLFILGDEDAVETSQVHDDAVFALCLPECQVMPTAPEAEWDVLSFQLLDDGHDFSFGPRPDDCERLLGHVRVEEASNFLILLGRFLYTKRLEKFVVRFFSLGASEAICSSVDAVG</sequence>
<dbReference type="AlphaFoldDB" id="A0AAI9V8H9"/>
<protein>
    <submittedName>
        <fullName evidence="1">Uncharacterized protein</fullName>
    </submittedName>
</protein>